<dbReference type="Proteomes" id="UP000024635">
    <property type="component" value="Unassembled WGS sequence"/>
</dbReference>
<evidence type="ECO:0000313" key="2">
    <source>
        <dbReference type="Proteomes" id="UP000024635"/>
    </source>
</evidence>
<gene>
    <name evidence="1" type="primary">Acey_s0498.g2527</name>
    <name evidence="1" type="ORF">Y032_0498g2527</name>
</gene>
<proteinExistence type="predicted"/>
<organism evidence="1 2">
    <name type="scientific">Ancylostoma ceylanicum</name>
    <dbReference type="NCBI Taxonomy" id="53326"/>
    <lineage>
        <taxon>Eukaryota</taxon>
        <taxon>Metazoa</taxon>
        <taxon>Ecdysozoa</taxon>
        <taxon>Nematoda</taxon>
        <taxon>Chromadorea</taxon>
        <taxon>Rhabditida</taxon>
        <taxon>Rhabditina</taxon>
        <taxon>Rhabditomorpha</taxon>
        <taxon>Strongyloidea</taxon>
        <taxon>Ancylostomatidae</taxon>
        <taxon>Ancylostomatinae</taxon>
        <taxon>Ancylostoma</taxon>
    </lineage>
</organism>
<dbReference type="EMBL" id="JARK01000098">
    <property type="protein sequence ID" value="EYC43274.1"/>
    <property type="molecule type" value="Genomic_DNA"/>
</dbReference>
<reference evidence="2" key="1">
    <citation type="journal article" date="2015" name="Nat. Genet.">
        <title>The genome and transcriptome of the zoonotic hookworm Ancylostoma ceylanicum identify infection-specific gene families.</title>
        <authorList>
            <person name="Schwarz E.M."/>
            <person name="Hu Y."/>
            <person name="Antoshechkin I."/>
            <person name="Miller M.M."/>
            <person name="Sternberg P.W."/>
            <person name="Aroian R.V."/>
        </authorList>
    </citation>
    <scope>NUCLEOTIDE SEQUENCE</scope>
    <source>
        <strain evidence="2">HY135</strain>
    </source>
</reference>
<accession>A0A016WTW8</accession>
<protein>
    <submittedName>
        <fullName evidence="1">Uncharacterized protein</fullName>
    </submittedName>
</protein>
<dbReference type="AlphaFoldDB" id="A0A016WTW8"/>
<comment type="caution">
    <text evidence="1">The sequence shown here is derived from an EMBL/GenBank/DDBJ whole genome shotgun (WGS) entry which is preliminary data.</text>
</comment>
<keyword evidence="2" id="KW-1185">Reference proteome</keyword>
<sequence length="99" mass="11887">MRITCRGFTSLFEIFSRYLPELLLEVISRFAERAIFPNDHLQKCHFLMEYWTFSSFFFQSYIDLSLEIQNVQKLNPFCKFILIPFHLGFAESFVEITVE</sequence>
<evidence type="ECO:0000313" key="1">
    <source>
        <dbReference type="EMBL" id="EYC43274.1"/>
    </source>
</evidence>
<name>A0A016WTW8_9BILA</name>